<dbReference type="STRING" id="76731.RD2015_247"/>
<organism evidence="1 2">
    <name type="scientific">Roseateles depolymerans</name>
    <dbReference type="NCBI Taxonomy" id="76731"/>
    <lineage>
        <taxon>Bacteria</taxon>
        <taxon>Pseudomonadati</taxon>
        <taxon>Pseudomonadota</taxon>
        <taxon>Betaproteobacteria</taxon>
        <taxon>Burkholderiales</taxon>
        <taxon>Sphaerotilaceae</taxon>
        <taxon>Roseateles</taxon>
    </lineage>
</organism>
<reference evidence="1 2" key="1">
    <citation type="submission" date="2015-12" db="EMBL/GenBank/DDBJ databases">
        <title>Complete genome of Roseateles depolymerans KCTC 42856.</title>
        <authorList>
            <person name="Kim K.M."/>
        </authorList>
    </citation>
    <scope>NUCLEOTIDE SEQUENCE [LARGE SCALE GENOMIC DNA]</scope>
    <source>
        <strain evidence="1 2">KCTC 42856</strain>
    </source>
</reference>
<evidence type="ECO:0000313" key="1">
    <source>
        <dbReference type="EMBL" id="ALV04750.1"/>
    </source>
</evidence>
<keyword evidence="2" id="KW-1185">Reference proteome</keyword>
<dbReference type="Proteomes" id="UP000060699">
    <property type="component" value="Chromosome"/>
</dbReference>
<gene>
    <name evidence="1" type="ORF">RD2015_247</name>
</gene>
<dbReference type="AlphaFoldDB" id="A0A0U3L0A3"/>
<dbReference type="KEGG" id="rdp:RD2015_247"/>
<proteinExistence type="predicted"/>
<protein>
    <submittedName>
        <fullName evidence="1">Uncharacterized protein</fullName>
    </submittedName>
</protein>
<evidence type="ECO:0000313" key="2">
    <source>
        <dbReference type="Proteomes" id="UP000060699"/>
    </source>
</evidence>
<sequence>MRPEFPIQPPYYAVIFRSQRTPSRPDDGQGTVIRLLTAAGDEPSQGGQA</sequence>
<dbReference type="EMBL" id="CP013729">
    <property type="protein sequence ID" value="ALV04750.1"/>
    <property type="molecule type" value="Genomic_DNA"/>
</dbReference>
<accession>A0A0U3L0A3</accession>
<name>A0A0U3L0A3_9BURK</name>